<sequence>MSSGSEPQPLGPTPEQIAALVRSFHFARVGSYFQVACTGIMLWDHVTTFDLEVELIWKKRFSLIQVLYFVNRYGGTILFLHGTAVQNWLSGVDYERTCESSVYVQTWISMITLYSMQGIIINRLWCMYNRSKVILFTLIIAISVELLSSLIMMGLQPRLQTFVIHATPTWKLCISLGFAPWFWSFWVFIAAFDFLIFALAFWQGIRYFQETRILSRHRRTRSQQSILETLSLPWRTRGNLLHILLRDSITFPFIGFVVCTVNLLGWFNVFPIEVLQITISMSALSSSVIGPRLILNLRDAYYRPFSEEFHPTLKDGPADGSAARFPLRHSTTPEHETVVFADPGTERTENSFELGRIP</sequence>
<dbReference type="OrthoDB" id="2638860at2759"/>
<gene>
    <name evidence="3" type="ORF">FA15DRAFT_663953</name>
</gene>
<dbReference type="InterPro" id="IPR045340">
    <property type="entry name" value="DUF6533"/>
</dbReference>
<feature type="transmembrane region" description="Helical" evidence="1">
    <location>
        <begin position="133"/>
        <end position="155"/>
    </location>
</feature>
<keyword evidence="4" id="KW-1185">Reference proteome</keyword>
<reference evidence="3 4" key="1">
    <citation type="journal article" date="2019" name="Nat. Ecol. Evol.">
        <title>Megaphylogeny resolves global patterns of mushroom evolution.</title>
        <authorList>
            <person name="Varga T."/>
            <person name="Krizsan K."/>
            <person name="Foldi C."/>
            <person name="Dima B."/>
            <person name="Sanchez-Garcia M."/>
            <person name="Sanchez-Ramirez S."/>
            <person name="Szollosi G.J."/>
            <person name="Szarkandi J.G."/>
            <person name="Papp V."/>
            <person name="Albert L."/>
            <person name="Andreopoulos W."/>
            <person name="Angelini C."/>
            <person name="Antonin V."/>
            <person name="Barry K.W."/>
            <person name="Bougher N.L."/>
            <person name="Buchanan P."/>
            <person name="Buyck B."/>
            <person name="Bense V."/>
            <person name="Catcheside P."/>
            <person name="Chovatia M."/>
            <person name="Cooper J."/>
            <person name="Damon W."/>
            <person name="Desjardin D."/>
            <person name="Finy P."/>
            <person name="Geml J."/>
            <person name="Haridas S."/>
            <person name="Hughes K."/>
            <person name="Justo A."/>
            <person name="Karasinski D."/>
            <person name="Kautmanova I."/>
            <person name="Kiss B."/>
            <person name="Kocsube S."/>
            <person name="Kotiranta H."/>
            <person name="LaButti K.M."/>
            <person name="Lechner B.E."/>
            <person name="Liimatainen K."/>
            <person name="Lipzen A."/>
            <person name="Lukacs Z."/>
            <person name="Mihaltcheva S."/>
            <person name="Morgado L.N."/>
            <person name="Niskanen T."/>
            <person name="Noordeloos M.E."/>
            <person name="Ohm R.A."/>
            <person name="Ortiz-Santana B."/>
            <person name="Ovrebo C."/>
            <person name="Racz N."/>
            <person name="Riley R."/>
            <person name="Savchenko A."/>
            <person name="Shiryaev A."/>
            <person name="Soop K."/>
            <person name="Spirin V."/>
            <person name="Szebenyi C."/>
            <person name="Tomsovsky M."/>
            <person name="Tulloss R.E."/>
            <person name="Uehling J."/>
            <person name="Grigoriev I.V."/>
            <person name="Vagvolgyi C."/>
            <person name="Papp T."/>
            <person name="Martin F.M."/>
            <person name="Miettinen O."/>
            <person name="Hibbett D.S."/>
            <person name="Nagy L.G."/>
        </authorList>
    </citation>
    <scope>NUCLEOTIDE SEQUENCE [LARGE SCALE GENOMIC DNA]</scope>
    <source>
        <strain evidence="3 4">CBS 121175</strain>
    </source>
</reference>
<proteinExistence type="predicted"/>
<evidence type="ECO:0000259" key="2">
    <source>
        <dbReference type="Pfam" id="PF20151"/>
    </source>
</evidence>
<dbReference type="AlphaFoldDB" id="A0A5C3L9Q7"/>
<evidence type="ECO:0000313" key="4">
    <source>
        <dbReference type="Proteomes" id="UP000307440"/>
    </source>
</evidence>
<evidence type="ECO:0000256" key="1">
    <source>
        <dbReference type="SAM" id="Phobius"/>
    </source>
</evidence>
<organism evidence="3 4">
    <name type="scientific">Coprinopsis marcescibilis</name>
    <name type="common">Agaric fungus</name>
    <name type="synonym">Psathyrella marcescibilis</name>
    <dbReference type="NCBI Taxonomy" id="230819"/>
    <lineage>
        <taxon>Eukaryota</taxon>
        <taxon>Fungi</taxon>
        <taxon>Dikarya</taxon>
        <taxon>Basidiomycota</taxon>
        <taxon>Agaricomycotina</taxon>
        <taxon>Agaricomycetes</taxon>
        <taxon>Agaricomycetidae</taxon>
        <taxon>Agaricales</taxon>
        <taxon>Agaricineae</taxon>
        <taxon>Psathyrellaceae</taxon>
        <taxon>Coprinopsis</taxon>
    </lineage>
</organism>
<feature type="transmembrane region" description="Helical" evidence="1">
    <location>
        <begin position="249"/>
        <end position="268"/>
    </location>
</feature>
<evidence type="ECO:0000313" key="3">
    <source>
        <dbReference type="EMBL" id="TFK29769.1"/>
    </source>
</evidence>
<dbReference type="Proteomes" id="UP000307440">
    <property type="component" value="Unassembled WGS sequence"/>
</dbReference>
<feature type="transmembrane region" description="Helical" evidence="1">
    <location>
        <begin position="181"/>
        <end position="202"/>
    </location>
</feature>
<feature type="transmembrane region" description="Helical" evidence="1">
    <location>
        <begin position="102"/>
        <end position="121"/>
    </location>
</feature>
<keyword evidence="1" id="KW-0472">Membrane</keyword>
<name>A0A5C3L9Q7_COPMA</name>
<keyword evidence="1" id="KW-0812">Transmembrane</keyword>
<protein>
    <recommendedName>
        <fullName evidence="2">DUF6533 domain-containing protein</fullName>
    </recommendedName>
</protein>
<feature type="domain" description="DUF6533" evidence="2">
    <location>
        <begin position="32"/>
        <end position="75"/>
    </location>
</feature>
<accession>A0A5C3L9Q7</accession>
<dbReference type="Pfam" id="PF20151">
    <property type="entry name" value="DUF6533"/>
    <property type="match status" value="1"/>
</dbReference>
<dbReference type="STRING" id="230819.A0A5C3L9Q7"/>
<keyword evidence="1" id="KW-1133">Transmembrane helix</keyword>
<feature type="transmembrane region" description="Helical" evidence="1">
    <location>
        <begin position="61"/>
        <end position="82"/>
    </location>
</feature>
<feature type="transmembrane region" description="Helical" evidence="1">
    <location>
        <begin position="274"/>
        <end position="295"/>
    </location>
</feature>
<dbReference type="EMBL" id="ML210148">
    <property type="protein sequence ID" value="TFK29769.1"/>
    <property type="molecule type" value="Genomic_DNA"/>
</dbReference>